<accession>A0A8R1YAR2</accession>
<keyword evidence="2" id="KW-1185">Reference proteome</keyword>
<reference evidence="2" key="1">
    <citation type="journal article" date="2008" name="Nat. Genet.">
        <title>The Pristionchus pacificus genome provides a unique perspective on nematode lifestyle and parasitism.</title>
        <authorList>
            <person name="Dieterich C."/>
            <person name="Clifton S.W."/>
            <person name="Schuster L.N."/>
            <person name="Chinwalla A."/>
            <person name="Delehaunty K."/>
            <person name="Dinkelacker I."/>
            <person name="Fulton L."/>
            <person name="Fulton R."/>
            <person name="Godfrey J."/>
            <person name="Minx P."/>
            <person name="Mitreva M."/>
            <person name="Roeseler W."/>
            <person name="Tian H."/>
            <person name="Witte H."/>
            <person name="Yang S.P."/>
            <person name="Wilson R.K."/>
            <person name="Sommer R.J."/>
        </authorList>
    </citation>
    <scope>NUCLEOTIDE SEQUENCE [LARGE SCALE GENOMIC DNA]</scope>
    <source>
        <strain evidence="2">PS312</strain>
    </source>
</reference>
<dbReference type="EnsemblMetazoa" id="PPA00821.1">
    <property type="protein sequence ID" value="PPA00821.1"/>
    <property type="gene ID" value="WBGene00090375"/>
</dbReference>
<organism evidence="1 2">
    <name type="scientific">Pristionchus pacificus</name>
    <name type="common">Parasitic nematode worm</name>
    <dbReference type="NCBI Taxonomy" id="54126"/>
    <lineage>
        <taxon>Eukaryota</taxon>
        <taxon>Metazoa</taxon>
        <taxon>Ecdysozoa</taxon>
        <taxon>Nematoda</taxon>
        <taxon>Chromadorea</taxon>
        <taxon>Rhabditida</taxon>
        <taxon>Rhabditina</taxon>
        <taxon>Diplogasteromorpha</taxon>
        <taxon>Diplogasteroidea</taxon>
        <taxon>Neodiplogasteridae</taxon>
        <taxon>Pristionchus</taxon>
    </lineage>
</organism>
<evidence type="ECO:0000313" key="1">
    <source>
        <dbReference type="EnsemblMetazoa" id="PPA00821.1"/>
    </source>
</evidence>
<reference evidence="1" key="2">
    <citation type="submission" date="2022-06" db="UniProtKB">
        <authorList>
            <consortium name="EnsemblMetazoa"/>
        </authorList>
    </citation>
    <scope>IDENTIFICATION</scope>
    <source>
        <strain evidence="1">PS312</strain>
    </source>
</reference>
<gene>
    <name evidence="1" type="primary">WBGene00090375</name>
</gene>
<sequence length="223" mass="25279">MPAVTFILLSFFCYNAVAVIVDGSTDHASIAYLAVKIEDPKISARVRLLHKAALNISKDFAPFLVAPDKLFQPLVAFRLEDDDVNRTSEIYDRKLQLALCQYFPRRIPYTEFKVVNPERYYYTGMHAMPQMDVWIKSVKDELLQSLNRHGFISLGDVEENMVVISAPQGINHRVSDIDLRPLKLTASAYVDKIYLCCGPVPNGYSNITPCDKAQEFPVIQCDE</sequence>
<accession>A0A2A6BQR0</accession>
<name>A0A2A6BQR0_PRIPA</name>
<protein>
    <submittedName>
        <fullName evidence="1">Uncharacterized protein</fullName>
    </submittedName>
</protein>
<evidence type="ECO:0000313" key="2">
    <source>
        <dbReference type="Proteomes" id="UP000005239"/>
    </source>
</evidence>
<dbReference type="Proteomes" id="UP000005239">
    <property type="component" value="Unassembled WGS sequence"/>
</dbReference>
<proteinExistence type="predicted"/>
<dbReference type="AlphaFoldDB" id="A0A2A6BQR0"/>